<feature type="non-terminal residue" evidence="4">
    <location>
        <position position="1"/>
    </location>
</feature>
<keyword evidence="5" id="KW-1185">Reference proteome</keyword>
<evidence type="ECO:0008006" key="6">
    <source>
        <dbReference type="Google" id="ProtNLM"/>
    </source>
</evidence>
<feature type="domain" description="Carbamoyltransferase C-terminal" evidence="3">
    <location>
        <begin position="380"/>
        <end position="559"/>
    </location>
</feature>
<organism evidence="4 5">
    <name type="scientific">Triparma retinervis</name>
    <dbReference type="NCBI Taxonomy" id="2557542"/>
    <lineage>
        <taxon>Eukaryota</taxon>
        <taxon>Sar</taxon>
        <taxon>Stramenopiles</taxon>
        <taxon>Ochrophyta</taxon>
        <taxon>Bolidophyceae</taxon>
        <taxon>Parmales</taxon>
        <taxon>Triparmaceae</taxon>
        <taxon>Triparma</taxon>
    </lineage>
</organism>
<dbReference type="InterPro" id="IPR003696">
    <property type="entry name" value="Carbtransf_dom"/>
</dbReference>
<dbReference type="PANTHER" id="PTHR34847:SF1">
    <property type="entry name" value="NODULATION PROTEIN U"/>
    <property type="match status" value="1"/>
</dbReference>
<dbReference type="Gene3D" id="3.90.870.20">
    <property type="entry name" value="Carbamoyltransferase, C-terminal domain"/>
    <property type="match status" value="1"/>
</dbReference>
<dbReference type="Proteomes" id="UP001165082">
    <property type="component" value="Unassembled WGS sequence"/>
</dbReference>
<protein>
    <recommendedName>
        <fullName evidence="6">Carbamoyltransferase</fullName>
    </recommendedName>
</protein>
<dbReference type="AlphaFoldDB" id="A0A9W7KVL1"/>
<comment type="caution">
    <text evidence="4">The sequence shown here is derived from an EMBL/GenBank/DDBJ whole genome shotgun (WGS) entry which is preliminary data.</text>
</comment>
<dbReference type="Gene3D" id="3.30.420.40">
    <property type="match status" value="2"/>
</dbReference>
<dbReference type="EMBL" id="BRXZ01000500">
    <property type="protein sequence ID" value="GMI12891.1"/>
    <property type="molecule type" value="Genomic_DNA"/>
</dbReference>
<evidence type="ECO:0000259" key="2">
    <source>
        <dbReference type="Pfam" id="PF02543"/>
    </source>
</evidence>
<dbReference type="InterPro" id="IPR051338">
    <property type="entry name" value="NodU/CmcH_Carbamoyltrnsfr"/>
</dbReference>
<comment type="similarity">
    <text evidence="1">Belongs to the NodU/CmcH family.</text>
</comment>
<dbReference type="GO" id="GO:0003824">
    <property type="term" value="F:catalytic activity"/>
    <property type="evidence" value="ECO:0007669"/>
    <property type="project" value="InterPro"/>
</dbReference>
<dbReference type="InterPro" id="IPR031730">
    <property type="entry name" value="Carbam_trans_C"/>
</dbReference>
<dbReference type="Pfam" id="PF02543">
    <property type="entry name" value="Carbam_trans_N"/>
    <property type="match status" value="1"/>
</dbReference>
<sequence>GSLSLCTEEWLRSQVPPSSPPPDPLTSLLPPVTCYQNNHHFPIPTIDTPSLYDPSAPDTPSVVWGSALGYTLPPSASSTCLSSPLNIPSPSATTIGHHLAHAYSGVGLACLGGPGLKSGIVSVMDGMGDTLEMGLPERSGWEGGFKAALQDDGRGLLLTPGGDSVMPPLPPHLTFRESESFYAFTYSPSSPLSISLLPVLKRYSSTASPLTPSHGFEGYNSLGAGYSRVSSHVFGHWNECGKLDTNAMVVSTLSSVLLSASSLYGPGCSSGLVLTGGVALNSVANGLLKTMEGRPFGDVCVPPFAGDEGVAFGAAIKCAIDVHGGTERGRKIEEAIGNFEPYTGTEYGEEEVRDAISGFSGFVNVKEFAGMEDELVAFAAERIAGGEVIAWYQGKAEVGPRALGHRSILGDPRDGKLVDFINKKIKVRENFRPFAPSVLKEYISEWFEWDDDDDQDVSPYMSLTLQARQSKVASIPAVIHVDGSSRIQSVDGSKPGTRLYHKLISKFMDLTGVPMVLNTSFNTIKSEPIVEKPRGAMVSFLMRAPELRWLILGDYVIERRPVVVSPEDTFVVKGGFSLSTRERFWGGVGDVGSVEEATVRMQGLEEWGDISVHPEVGGDVLALCDGTRTVEEVAEELGGDVAEVVEVVASLEKNMLLKKIVV</sequence>
<gene>
    <name evidence="4" type="ORF">TrRE_jg11919</name>
</gene>
<evidence type="ECO:0000313" key="4">
    <source>
        <dbReference type="EMBL" id="GMI12891.1"/>
    </source>
</evidence>
<feature type="domain" description="Carbamoyltransferase" evidence="2">
    <location>
        <begin position="260"/>
        <end position="316"/>
    </location>
</feature>
<dbReference type="PANTHER" id="PTHR34847">
    <property type="entry name" value="NODULATION PROTEIN U"/>
    <property type="match status" value="1"/>
</dbReference>
<dbReference type="InterPro" id="IPR038152">
    <property type="entry name" value="Carbam_trans_C_sf"/>
</dbReference>
<accession>A0A9W7KVL1</accession>
<dbReference type="OrthoDB" id="414294at2759"/>
<name>A0A9W7KVL1_9STRA</name>
<reference evidence="4" key="1">
    <citation type="submission" date="2022-07" db="EMBL/GenBank/DDBJ databases">
        <title>Genome analysis of Parmales, a sister group of diatoms, reveals the evolutionary specialization of diatoms from phago-mixotrophs to photoautotrophs.</title>
        <authorList>
            <person name="Ban H."/>
            <person name="Sato S."/>
            <person name="Yoshikawa S."/>
            <person name="Kazumasa Y."/>
            <person name="Nakamura Y."/>
            <person name="Ichinomiya M."/>
            <person name="Saitoh K."/>
            <person name="Sato N."/>
            <person name="Blanc-Mathieu R."/>
            <person name="Endo H."/>
            <person name="Kuwata A."/>
            <person name="Ogata H."/>
        </authorList>
    </citation>
    <scope>NUCLEOTIDE SEQUENCE</scope>
</reference>
<evidence type="ECO:0000313" key="5">
    <source>
        <dbReference type="Proteomes" id="UP001165082"/>
    </source>
</evidence>
<dbReference type="Pfam" id="PF16861">
    <property type="entry name" value="Carbam_trans_C"/>
    <property type="match status" value="1"/>
</dbReference>
<evidence type="ECO:0000259" key="3">
    <source>
        <dbReference type="Pfam" id="PF16861"/>
    </source>
</evidence>
<proteinExistence type="inferred from homology"/>
<evidence type="ECO:0000256" key="1">
    <source>
        <dbReference type="ARBA" id="ARBA00006129"/>
    </source>
</evidence>